<evidence type="ECO:0000313" key="4">
    <source>
        <dbReference type="Proteomes" id="UP000075950"/>
    </source>
</evidence>
<keyword evidence="2" id="KW-0732">Signal</keyword>
<reference evidence="4" key="1">
    <citation type="submission" date="2016-03" db="EMBL/GenBank/DDBJ databases">
        <authorList>
            <person name="Ploux O."/>
        </authorList>
    </citation>
    <scope>NUCLEOTIDE SEQUENCE [LARGE SCALE GENOMIC DNA]</scope>
    <source>
        <strain evidence="4">BS258</strain>
    </source>
</reference>
<feature type="signal peptide" evidence="2">
    <location>
        <begin position="1"/>
        <end position="27"/>
    </location>
</feature>
<organism evidence="3 4">
    <name type="scientific">Brevibacterium linens</name>
    <dbReference type="NCBI Taxonomy" id="1703"/>
    <lineage>
        <taxon>Bacteria</taxon>
        <taxon>Bacillati</taxon>
        <taxon>Actinomycetota</taxon>
        <taxon>Actinomycetes</taxon>
        <taxon>Micrococcales</taxon>
        <taxon>Brevibacteriaceae</taxon>
        <taxon>Brevibacterium</taxon>
    </lineage>
</organism>
<feature type="compositionally biased region" description="Low complexity" evidence="1">
    <location>
        <begin position="33"/>
        <end position="53"/>
    </location>
</feature>
<proteinExistence type="predicted"/>
<dbReference type="Proteomes" id="UP000075950">
    <property type="component" value="Chromosome"/>
</dbReference>
<gene>
    <name evidence="3" type="ORF">A2T55_03635</name>
</gene>
<protein>
    <submittedName>
        <fullName evidence="3">Uncharacterized protein</fullName>
    </submittedName>
</protein>
<feature type="region of interest" description="Disordered" evidence="1">
    <location>
        <begin position="27"/>
        <end position="53"/>
    </location>
</feature>
<evidence type="ECO:0000313" key="3">
    <source>
        <dbReference type="EMBL" id="AMT92985.1"/>
    </source>
</evidence>
<evidence type="ECO:0000256" key="1">
    <source>
        <dbReference type="SAM" id="MobiDB-lite"/>
    </source>
</evidence>
<dbReference type="AlphaFoldDB" id="A0A142NJN7"/>
<name>A0A142NJN7_BRELN</name>
<evidence type="ECO:0000256" key="2">
    <source>
        <dbReference type="SAM" id="SignalP"/>
    </source>
</evidence>
<feature type="chain" id="PRO_5007500851" evidence="2">
    <location>
        <begin position="28"/>
        <end position="254"/>
    </location>
</feature>
<dbReference type="KEGG" id="bly:A2T55_03635"/>
<accession>A0A142NJN7</accession>
<dbReference type="EMBL" id="CP014869">
    <property type="protein sequence ID" value="AMT92985.1"/>
    <property type="molecule type" value="Genomic_DNA"/>
</dbReference>
<sequence>MITMKKLALAATVGFSLSMLAAGPATAGGLDGSTAASESSSTAQASDSAVSADSDLDKESLALKYTSMTPTEVTNDPGIRYTIDELKKGDVVSTDLNGEETTVEEDGAFDGSVVLDEKPESNSTVDFTVTVERDGKTIGELPTGVDIIEGDRGDYERGTLLLGDEPVTADEFADEGMNLSMVNCSADDNVTFEVFRTTGDETSGITTLEQVAGDDMSASVRFFSSEDKSDLPGTYTVTAECGDSTAKEFFNVTD</sequence>